<sequence length="75" mass="8227">MFQRMGQLEGKKSKINTDFLATHPSSATRVEKLEQLLPDAYAVLAANPDCSALQDRLQGFREAALGGSKDAEFWG</sequence>
<keyword evidence="2" id="KW-1185">Reference proteome</keyword>
<dbReference type="OrthoDB" id="7464992at2759"/>
<gene>
    <name evidence="1" type="ORF">DXG03_009687</name>
</gene>
<dbReference type="Proteomes" id="UP000775547">
    <property type="component" value="Unassembled WGS sequence"/>
</dbReference>
<reference evidence="1" key="2">
    <citation type="submission" date="2021-10" db="EMBL/GenBank/DDBJ databases">
        <title>Phylogenomics reveals ancestral predisposition of the termite-cultivated fungus Termitomyces towards a domesticated lifestyle.</title>
        <authorList>
            <person name="Auxier B."/>
            <person name="Grum-Grzhimaylo A."/>
            <person name="Cardenas M.E."/>
            <person name="Lodge J.D."/>
            <person name="Laessoe T."/>
            <person name="Pedersen O."/>
            <person name="Smith M.E."/>
            <person name="Kuyper T.W."/>
            <person name="Franco-Molano E.A."/>
            <person name="Baroni T.J."/>
            <person name="Aanen D.K."/>
        </authorList>
    </citation>
    <scope>NUCLEOTIDE SEQUENCE</scope>
    <source>
        <strain evidence="1">AP01</strain>
        <tissue evidence="1">Mycelium</tissue>
    </source>
</reference>
<dbReference type="AlphaFoldDB" id="A0A9P7GB12"/>
<protein>
    <recommendedName>
        <fullName evidence="3">Peptidase M48 domain-containing protein</fullName>
    </recommendedName>
</protein>
<organism evidence="1 2">
    <name type="scientific">Asterophora parasitica</name>
    <dbReference type="NCBI Taxonomy" id="117018"/>
    <lineage>
        <taxon>Eukaryota</taxon>
        <taxon>Fungi</taxon>
        <taxon>Dikarya</taxon>
        <taxon>Basidiomycota</taxon>
        <taxon>Agaricomycotina</taxon>
        <taxon>Agaricomycetes</taxon>
        <taxon>Agaricomycetidae</taxon>
        <taxon>Agaricales</taxon>
        <taxon>Tricholomatineae</taxon>
        <taxon>Lyophyllaceae</taxon>
        <taxon>Asterophora</taxon>
    </lineage>
</organism>
<dbReference type="EMBL" id="JABCKV010000097">
    <property type="protein sequence ID" value="KAG5643752.1"/>
    <property type="molecule type" value="Genomic_DNA"/>
</dbReference>
<evidence type="ECO:0000313" key="1">
    <source>
        <dbReference type="EMBL" id="KAG5643752.1"/>
    </source>
</evidence>
<name>A0A9P7GB12_9AGAR</name>
<proteinExistence type="predicted"/>
<reference evidence="1" key="1">
    <citation type="submission" date="2020-07" db="EMBL/GenBank/DDBJ databases">
        <authorList>
            <person name="Nieuwenhuis M."/>
            <person name="Van De Peppel L.J.J."/>
        </authorList>
    </citation>
    <scope>NUCLEOTIDE SEQUENCE</scope>
    <source>
        <strain evidence="1">AP01</strain>
        <tissue evidence="1">Mycelium</tissue>
    </source>
</reference>
<evidence type="ECO:0000313" key="2">
    <source>
        <dbReference type="Proteomes" id="UP000775547"/>
    </source>
</evidence>
<comment type="caution">
    <text evidence="1">The sequence shown here is derived from an EMBL/GenBank/DDBJ whole genome shotgun (WGS) entry which is preliminary data.</text>
</comment>
<evidence type="ECO:0008006" key="3">
    <source>
        <dbReference type="Google" id="ProtNLM"/>
    </source>
</evidence>
<accession>A0A9P7GB12</accession>